<dbReference type="AlphaFoldDB" id="A0A6J4UXS4"/>
<reference evidence="2" key="1">
    <citation type="submission" date="2020-02" db="EMBL/GenBank/DDBJ databases">
        <authorList>
            <person name="Meier V. D."/>
        </authorList>
    </citation>
    <scope>NUCLEOTIDE SEQUENCE</scope>
    <source>
        <strain evidence="2">AVDCRST_MAG73</strain>
    </source>
</reference>
<protein>
    <submittedName>
        <fullName evidence="2">SSU ribosomal protein S14p (S29e) @ SSU ribosomal protein S14p (S29e), zinc-dependent</fullName>
    </submittedName>
</protein>
<feature type="non-terminal residue" evidence="2">
    <location>
        <position position="1"/>
    </location>
</feature>
<keyword evidence="2" id="KW-0687">Ribonucleoprotein</keyword>
<dbReference type="EMBL" id="CADCWE010000253">
    <property type="protein sequence ID" value="CAA9562779.1"/>
    <property type="molecule type" value="Genomic_DNA"/>
</dbReference>
<feature type="compositionally biased region" description="Basic and acidic residues" evidence="1">
    <location>
        <begin position="1"/>
        <end position="12"/>
    </location>
</feature>
<gene>
    <name evidence="2" type="ORF">AVDCRST_MAG73-3879</name>
</gene>
<accession>A0A6J4UXS4</accession>
<evidence type="ECO:0000313" key="2">
    <source>
        <dbReference type="EMBL" id="CAA9562779.1"/>
    </source>
</evidence>
<feature type="region of interest" description="Disordered" evidence="1">
    <location>
        <begin position="1"/>
        <end position="28"/>
    </location>
</feature>
<feature type="non-terminal residue" evidence="2">
    <location>
        <position position="61"/>
    </location>
</feature>
<evidence type="ECO:0000256" key="1">
    <source>
        <dbReference type="SAM" id="MobiDB-lite"/>
    </source>
</evidence>
<organism evidence="2">
    <name type="scientific">uncultured Thermomicrobiales bacterium</name>
    <dbReference type="NCBI Taxonomy" id="1645740"/>
    <lineage>
        <taxon>Bacteria</taxon>
        <taxon>Pseudomonadati</taxon>
        <taxon>Thermomicrobiota</taxon>
        <taxon>Thermomicrobia</taxon>
        <taxon>Thermomicrobiales</taxon>
        <taxon>environmental samples</taxon>
    </lineage>
</organism>
<dbReference type="GO" id="GO:0005840">
    <property type="term" value="C:ribosome"/>
    <property type="evidence" value="ECO:0007669"/>
    <property type="project" value="UniProtKB-KW"/>
</dbReference>
<keyword evidence="2" id="KW-0689">Ribosomal protein</keyword>
<proteinExistence type="predicted"/>
<sequence>GQEIPDRPREQAAEVPGAGGQPVPPLRAQPRLHAQVRHLPNLLPGAGVVRSPARSHQVELV</sequence>
<name>A0A6J4UXS4_9BACT</name>